<dbReference type="EMBL" id="CP044543">
    <property type="protein sequence ID" value="QFI71215.1"/>
    <property type="molecule type" value="Genomic_DNA"/>
</dbReference>
<accession>A0A5P6NZ36</accession>
<evidence type="ECO:0000256" key="1">
    <source>
        <dbReference type="SAM" id="SignalP"/>
    </source>
</evidence>
<organism evidence="2 3">
    <name type="scientific">Bradyrhizobium betae</name>
    <dbReference type="NCBI Taxonomy" id="244734"/>
    <lineage>
        <taxon>Bacteria</taxon>
        <taxon>Pseudomonadati</taxon>
        <taxon>Pseudomonadota</taxon>
        <taxon>Alphaproteobacteria</taxon>
        <taxon>Hyphomicrobiales</taxon>
        <taxon>Nitrobacteraceae</taxon>
        <taxon>Bradyrhizobium</taxon>
    </lineage>
</organism>
<dbReference type="OrthoDB" id="9848538at2"/>
<evidence type="ECO:0000313" key="3">
    <source>
        <dbReference type="Proteomes" id="UP000325641"/>
    </source>
</evidence>
<evidence type="ECO:0000313" key="2">
    <source>
        <dbReference type="EMBL" id="QFI71215.1"/>
    </source>
</evidence>
<protein>
    <submittedName>
        <fullName evidence="2">Uncharacterized protein</fullName>
    </submittedName>
</protein>
<feature type="chain" id="PRO_5024970562" evidence="1">
    <location>
        <begin position="24"/>
        <end position="136"/>
    </location>
</feature>
<gene>
    <name evidence="2" type="ORF">F8237_01795</name>
</gene>
<dbReference type="Proteomes" id="UP000325641">
    <property type="component" value="Chromosome"/>
</dbReference>
<dbReference type="KEGG" id="bbet:F8237_01795"/>
<sequence length="136" mass="13912">MLALLRMMAVAVALLVNAGAVLAQGAIPSANWSVSITTGNTYQTIQAADNSRRALTIQNNNVSDNCWVNVDGSVVAGNTTSTSVTTSGSKQTMTAAKASLLLAPGGSYTRYYPYTDGGPIVGTCASSGDSLYVAVQ</sequence>
<dbReference type="RefSeq" id="WP_151642125.1">
    <property type="nucleotide sequence ID" value="NZ_CP044543.1"/>
</dbReference>
<proteinExistence type="predicted"/>
<dbReference type="AlphaFoldDB" id="A0A5P6NZ36"/>
<keyword evidence="1" id="KW-0732">Signal</keyword>
<name>A0A5P6NZ36_9BRAD</name>
<feature type="signal peptide" evidence="1">
    <location>
        <begin position="1"/>
        <end position="23"/>
    </location>
</feature>
<reference evidence="3" key="1">
    <citation type="submission" date="2019-10" db="EMBL/GenBank/DDBJ databases">
        <title>Complete Genome Sequence of Bradyrhizobium betae type strain PL7HG1T.</title>
        <authorList>
            <person name="Bromfield E.S.P."/>
            <person name="Cloutier S."/>
        </authorList>
    </citation>
    <scope>NUCLEOTIDE SEQUENCE [LARGE SCALE GENOMIC DNA]</scope>
    <source>
        <strain evidence="3">PL7HG1</strain>
    </source>
</reference>